<protein>
    <submittedName>
        <fullName evidence="1">Uncharacterized protein</fullName>
    </submittedName>
</protein>
<evidence type="ECO:0000313" key="2">
    <source>
        <dbReference type="Proteomes" id="UP000679247"/>
    </source>
</evidence>
<evidence type="ECO:0000313" key="1">
    <source>
        <dbReference type="EMBL" id="QVY60949.1"/>
    </source>
</evidence>
<proteinExistence type="predicted"/>
<dbReference type="Proteomes" id="UP000679247">
    <property type="component" value="Chromosome"/>
</dbReference>
<reference evidence="1 2" key="1">
    <citation type="submission" date="2021-03" db="EMBL/GenBank/DDBJ databases">
        <title>The first data on the complete genome of the tetrodotoxin-producing bacterium.</title>
        <authorList>
            <person name="Melnikova D.I."/>
            <person name="Nijland R."/>
            <person name="Magarlamov T.Y."/>
        </authorList>
    </citation>
    <scope>NUCLEOTIDE SEQUENCE [LARGE SCALE GENOMIC DNA]</scope>
    <source>
        <strain evidence="1 2">1839</strain>
    </source>
</reference>
<sequence>MEEFLVKAIKTDSWLGIVQGETYTAKVFKGSYGEKTMVYTNGYCVAFHDKDFKKVK</sequence>
<keyword evidence="2" id="KW-1185">Reference proteome</keyword>
<dbReference type="EMBL" id="CP071709">
    <property type="protein sequence ID" value="QVY60949.1"/>
    <property type="molecule type" value="Genomic_DNA"/>
</dbReference>
<organism evidence="1 2">
    <name type="scientific">Cytobacillus gottheilii</name>
    <dbReference type="NCBI Taxonomy" id="859144"/>
    <lineage>
        <taxon>Bacteria</taxon>
        <taxon>Bacillati</taxon>
        <taxon>Bacillota</taxon>
        <taxon>Bacilli</taxon>
        <taxon>Bacillales</taxon>
        <taxon>Bacillaceae</taxon>
        <taxon>Cytobacillus</taxon>
    </lineage>
</organism>
<dbReference type="RefSeq" id="WP_214475785.1">
    <property type="nucleotide sequence ID" value="NZ_CP071709.1"/>
</dbReference>
<accession>A0ABX8F9V8</accession>
<name>A0ABX8F9V8_9BACI</name>
<gene>
    <name evidence="1" type="ORF">J1899_18560</name>
</gene>